<evidence type="ECO:0000259" key="4">
    <source>
        <dbReference type="PROSITE" id="PS50097"/>
    </source>
</evidence>
<keyword evidence="6" id="KW-1185">Reference proteome</keyword>
<name>A0AA38J4M7_9CUCU</name>
<sequence>MNETVVTLEIQGAPIQCSRTDLIQNSDYFKAMFEGNFIESEKKVITLNEVEPEAMKTILKLLWDKDHVISERNILSVLQAACMLQFLQVKETCIEQVERSLSVNNCLKIWVHTEHLVLKNVYCKAKLLALMEFELVKKTDYFLELTLDEVVNYLGNVNLHCLSEFDVWETVVTWYENLEEQKSEVWLKLLPCINFTAVTIDQIDDMISSRCVAKHDFVCSVLRCVIAVKKSDDLYNFSEKCVNYAKMLLLSKERNSLGFPCILLDNVQPKPIQSTVYYYDKFKRKRKYGVLENNPHSDFFVVYVDVGTHSLRLLFDIEPDNFIGLDGFAATGYKNFVFLYGGEYVLGKGKWNYDFHIYDIVSAKWKTKKLPFPRRHFESCVCGHHLYVVGGTGPFRVIQENLFYYDIQKEEWSKEIKLPCSGRQIKCCAFDNKLFILDINNKCVYQFNHDSEKWNKLEICDSENRLPFFSKNLKFFGCKSRLCIKGKWGGSTGVF</sequence>
<dbReference type="SUPFAM" id="SSF117281">
    <property type="entry name" value="Kelch motif"/>
    <property type="match status" value="1"/>
</dbReference>
<dbReference type="SMART" id="SM00875">
    <property type="entry name" value="BACK"/>
    <property type="match status" value="1"/>
</dbReference>
<dbReference type="Gene3D" id="1.25.40.420">
    <property type="match status" value="1"/>
</dbReference>
<dbReference type="Proteomes" id="UP001168821">
    <property type="component" value="Unassembled WGS sequence"/>
</dbReference>
<comment type="caution">
    <text evidence="5">The sequence shown here is derived from an EMBL/GenBank/DDBJ whole genome shotgun (WGS) entry which is preliminary data.</text>
</comment>
<accession>A0AA38J4M7</accession>
<dbReference type="InterPro" id="IPR015915">
    <property type="entry name" value="Kelch-typ_b-propeller"/>
</dbReference>
<reference evidence="5" key="1">
    <citation type="journal article" date="2023" name="G3 (Bethesda)">
        <title>Whole genome assemblies of Zophobas morio and Tenebrio molitor.</title>
        <authorList>
            <person name="Kaur S."/>
            <person name="Stinson S.A."/>
            <person name="diCenzo G.C."/>
        </authorList>
    </citation>
    <scope>NUCLEOTIDE SEQUENCE</scope>
    <source>
        <strain evidence="5">QUZm001</strain>
    </source>
</reference>
<evidence type="ECO:0000313" key="6">
    <source>
        <dbReference type="Proteomes" id="UP001168821"/>
    </source>
</evidence>
<dbReference type="Pfam" id="PF07707">
    <property type="entry name" value="BACK"/>
    <property type="match status" value="1"/>
</dbReference>
<gene>
    <name evidence="5" type="ORF">Zmor_002497</name>
</gene>
<feature type="domain" description="BTB" evidence="4">
    <location>
        <begin position="4"/>
        <end position="71"/>
    </location>
</feature>
<keyword evidence="3" id="KW-0009">Actin-binding</keyword>
<keyword evidence="2" id="KW-0677">Repeat</keyword>
<dbReference type="PANTHER" id="PTHR24412:SF419">
    <property type="entry name" value="KELCH-LIKE PROTEIN 20"/>
    <property type="match status" value="1"/>
</dbReference>
<protein>
    <recommendedName>
        <fullName evidence="4">BTB domain-containing protein</fullName>
    </recommendedName>
</protein>
<dbReference type="InterPro" id="IPR006652">
    <property type="entry name" value="Kelch_1"/>
</dbReference>
<dbReference type="AlphaFoldDB" id="A0AA38J4M7"/>
<organism evidence="5 6">
    <name type="scientific">Zophobas morio</name>
    <dbReference type="NCBI Taxonomy" id="2755281"/>
    <lineage>
        <taxon>Eukaryota</taxon>
        <taxon>Metazoa</taxon>
        <taxon>Ecdysozoa</taxon>
        <taxon>Arthropoda</taxon>
        <taxon>Hexapoda</taxon>
        <taxon>Insecta</taxon>
        <taxon>Pterygota</taxon>
        <taxon>Neoptera</taxon>
        <taxon>Endopterygota</taxon>
        <taxon>Coleoptera</taxon>
        <taxon>Polyphaga</taxon>
        <taxon>Cucujiformia</taxon>
        <taxon>Tenebrionidae</taxon>
        <taxon>Zophobas</taxon>
    </lineage>
</organism>
<dbReference type="EMBL" id="JALNTZ010000001">
    <property type="protein sequence ID" value="KAJ3667090.1"/>
    <property type="molecule type" value="Genomic_DNA"/>
</dbReference>
<evidence type="ECO:0000256" key="2">
    <source>
        <dbReference type="ARBA" id="ARBA00022737"/>
    </source>
</evidence>
<evidence type="ECO:0000256" key="3">
    <source>
        <dbReference type="ARBA" id="ARBA00023203"/>
    </source>
</evidence>
<dbReference type="GO" id="GO:0003779">
    <property type="term" value="F:actin binding"/>
    <property type="evidence" value="ECO:0007669"/>
    <property type="project" value="UniProtKB-KW"/>
</dbReference>
<proteinExistence type="predicted"/>
<keyword evidence="1" id="KW-0880">Kelch repeat</keyword>
<dbReference type="PROSITE" id="PS50097">
    <property type="entry name" value="BTB"/>
    <property type="match status" value="1"/>
</dbReference>
<dbReference type="InterPro" id="IPR011705">
    <property type="entry name" value="BACK"/>
</dbReference>
<evidence type="ECO:0000313" key="5">
    <source>
        <dbReference type="EMBL" id="KAJ3667090.1"/>
    </source>
</evidence>
<dbReference type="Gene3D" id="2.120.10.80">
    <property type="entry name" value="Kelch-type beta propeller"/>
    <property type="match status" value="1"/>
</dbReference>
<dbReference type="SMART" id="SM00225">
    <property type="entry name" value="BTB"/>
    <property type="match status" value="1"/>
</dbReference>
<evidence type="ECO:0000256" key="1">
    <source>
        <dbReference type="ARBA" id="ARBA00022441"/>
    </source>
</evidence>
<dbReference type="InterPro" id="IPR000210">
    <property type="entry name" value="BTB/POZ_dom"/>
</dbReference>
<dbReference type="PANTHER" id="PTHR24412">
    <property type="entry name" value="KELCH PROTEIN"/>
    <property type="match status" value="1"/>
</dbReference>
<dbReference type="InterPro" id="IPR011333">
    <property type="entry name" value="SKP1/BTB/POZ_sf"/>
</dbReference>
<dbReference type="Gene3D" id="3.30.710.10">
    <property type="entry name" value="Potassium Channel Kv1.1, Chain A"/>
    <property type="match status" value="1"/>
</dbReference>
<dbReference type="Pfam" id="PF00651">
    <property type="entry name" value="BTB"/>
    <property type="match status" value="1"/>
</dbReference>
<dbReference type="Pfam" id="PF01344">
    <property type="entry name" value="Kelch_1"/>
    <property type="match status" value="1"/>
</dbReference>
<dbReference type="SUPFAM" id="SSF54695">
    <property type="entry name" value="POZ domain"/>
    <property type="match status" value="1"/>
</dbReference>